<dbReference type="GO" id="GO:0003677">
    <property type="term" value="F:DNA binding"/>
    <property type="evidence" value="ECO:0007669"/>
    <property type="project" value="InterPro"/>
</dbReference>
<keyword evidence="12" id="KW-0347">Helicase</keyword>
<proteinExistence type="inferred from homology"/>
<evidence type="ECO:0000256" key="8">
    <source>
        <dbReference type="HAMAP-Rule" id="MF_02206"/>
    </source>
</evidence>
<feature type="short sequence motif" description="DEAH box" evidence="8">
    <location>
        <begin position="453"/>
        <end position="456"/>
    </location>
</feature>
<organism evidence="12 13">
    <name type="scientific">Bacillus timonensis</name>
    <dbReference type="NCBI Taxonomy" id="1033734"/>
    <lineage>
        <taxon>Bacteria</taxon>
        <taxon>Bacillati</taxon>
        <taxon>Bacillota</taxon>
        <taxon>Bacilli</taxon>
        <taxon>Bacillales</taxon>
        <taxon>Bacillaceae</taxon>
        <taxon>Bacillus</taxon>
    </lineage>
</organism>
<evidence type="ECO:0000256" key="9">
    <source>
        <dbReference type="RuleBase" id="RU364106"/>
    </source>
</evidence>
<dbReference type="InterPro" id="IPR006054">
    <property type="entry name" value="DnaQ"/>
</dbReference>
<dbReference type="GO" id="GO:0043139">
    <property type="term" value="F:5'-3' DNA helicase activity"/>
    <property type="evidence" value="ECO:0007669"/>
    <property type="project" value="UniProtKB-EC"/>
</dbReference>
<evidence type="ECO:0000256" key="2">
    <source>
        <dbReference type="ARBA" id="ARBA00022722"/>
    </source>
</evidence>
<name>A0A4S3PZV1_9BACI</name>
<dbReference type="SMART" id="SM00487">
    <property type="entry name" value="DEXDc"/>
    <property type="match status" value="1"/>
</dbReference>
<evidence type="ECO:0000256" key="3">
    <source>
        <dbReference type="ARBA" id="ARBA00022741"/>
    </source>
</evidence>
<dbReference type="InterPro" id="IPR011545">
    <property type="entry name" value="DEAD/DEAH_box_helicase_dom"/>
</dbReference>
<evidence type="ECO:0000256" key="5">
    <source>
        <dbReference type="ARBA" id="ARBA00022839"/>
    </source>
</evidence>
<evidence type="ECO:0000313" key="12">
    <source>
        <dbReference type="EMBL" id="THE15116.1"/>
    </source>
</evidence>
<dbReference type="InterPro" id="IPR036397">
    <property type="entry name" value="RNaseH_sf"/>
</dbReference>
<dbReference type="EC" id="3.1.-.-" evidence="8 9"/>
<dbReference type="OrthoDB" id="9803913at2"/>
<dbReference type="STRING" id="1033734.GCA_000285535_04085"/>
<evidence type="ECO:0000256" key="4">
    <source>
        <dbReference type="ARBA" id="ARBA00022801"/>
    </source>
</evidence>
<dbReference type="PANTHER" id="PTHR11472">
    <property type="entry name" value="DNA REPAIR DEAD HELICASE RAD3/XP-D SUBFAMILY MEMBER"/>
    <property type="match status" value="1"/>
</dbReference>
<evidence type="ECO:0000313" key="13">
    <source>
        <dbReference type="Proteomes" id="UP000306477"/>
    </source>
</evidence>
<gene>
    <name evidence="8 9 12" type="primary">dinG</name>
    <name evidence="12" type="ORF">E1I69_02030</name>
</gene>
<dbReference type="GO" id="GO:0005524">
    <property type="term" value="F:ATP binding"/>
    <property type="evidence" value="ECO:0007669"/>
    <property type="project" value="UniProtKB-UniRule"/>
</dbReference>
<feature type="binding site" evidence="8">
    <location>
        <begin position="275"/>
        <end position="282"/>
    </location>
    <ligand>
        <name>ATP</name>
        <dbReference type="ChEBI" id="CHEBI:30616"/>
    </ligand>
</feature>
<dbReference type="InterPro" id="IPR045028">
    <property type="entry name" value="DinG/Rad3-like"/>
</dbReference>
<dbReference type="InterPro" id="IPR012337">
    <property type="entry name" value="RNaseH-like_sf"/>
</dbReference>
<comment type="function">
    <text evidence="8 9">3'-5' exonuclease.</text>
</comment>
<dbReference type="NCBIfam" id="NF005981">
    <property type="entry name" value="PRK08074.1"/>
    <property type="match status" value="1"/>
</dbReference>
<feature type="domain" description="Helicase ATP-binding" evidence="11">
    <location>
        <begin position="240"/>
        <end position="501"/>
    </location>
</feature>
<dbReference type="FunFam" id="3.30.420.10:FF:000045">
    <property type="entry name" value="3'-5' exonuclease DinG"/>
    <property type="match status" value="1"/>
</dbReference>
<reference evidence="12 13" key="1">
    <citation type="journal article" date="2019" name="Indoor Air">
        <title>Impacts of indoor surface finishes on bacterial viability.</title>
        <authorList>
            <person name="Hu J."/>
            <person name="Maamar S.B."/>
            <person name="Glawe A.J."/>
            <person name="Gottel N."/>
            <person name="Gilbert J.A."/>
            <person name="Hartmann E.M."/>
        </authorList>
    </citation>
    <scope>NUCLEOTIDE SEQUENCE [LARGE SCALE GENOMIC DNA]</scope>
    <source>
        <strain evidence="12 13">AF060A6</strain>
    </source>
</reference>
<dbReference type="InterPro" id="IPR006555">
    <property type="entry name" value="ATP-dep_Helicase_C"/>
</dbReference>
<dbReference type="GO" id="GO:0008408">
    <property type="term" value="F:3'-5' exonuclease activity"/>
    <property type="evidence" value="ECO:0007669"/>
    <property type="project" value="UniProtKB-UniRule"/>
</dbReference>
<dbReference type="InterPro" id="IPR027417">
    <property type="entry name" value="P-loop_NTPase"/>
</dbReference>
<dbReference type="Pfam" id="PF00929">
    <property type="entry name" value="RNase_T"/>
    <property type="match status" value="1"/>
</dbReference>
<evidence type="ECO:0000256" key="7">
    <source>
        <dbReference type="ARBA" id="ARBA00048954"/>
    </source>
</evidence>
<evidence type="ECO:0000256" key="6">
    <source>
        <dbReference type="ARBA" id="ARBA00022840"/>
    </source>
</evidence>
<dbReference type="Pfam" id="PF00270">
    <property type="entry name" value="DEAD"/>
    <property type="match status" value="1"/>
</dbReference>
<evidence type="ECO:0000259" key="10">
    <source>
        <dbReference type="PROSITE" id="PS51192"/>
    </source>
</evidence>
<dbReference type="Gene3D" id="3.40.50.300">
    <property type="entry name" value="P-loop containing nucleotide triphosphate hydrolases"/>
    <property type="match status" value="2"/>
</dbReference>
<dbReference type="PANTHER" id="PTHR11472:SF34">
    <property type="entry name" value="REGULATOR OF TELOMERE ELONGATION HELICASE 1"/>
    <property type="match status" value="1"/>
</dbReference>
<dbReference type="CDD" id="cd06127">
    <property type="entry name" value="DEDDh"/>
    <property type="match status" value="1"/>
</dbReference>
<keyword evidence="4 8" id="KW-0378">Hydrolase</keyword>
<keyword evidence="3 8" id="KW-0547">Nucleotide-binding</keyword>
<sequence length="922" mass="105768">MKKRFVVVDLETTGNSPKKGDKIIQFAAVVIEDGEIVERFATFVNPKQDIPVFIEQFTGISNEVVANAPDFSIVAPEIISLFEDSYFVAHNVPFDYSFLQEELAQCGFKNFHCLTIDTVELSRVMLPLADSYKLGQLAESLSLTHENPHQADSDAEVTAEILLKILHKIERLPLVTVQKLYSLSRFFKSDIREILSGILEEKSNQVEKDTKFDIYRGLALHKITKQKERRKQKSYTYTEIFHSVIHHFPFRQGQLEMVQTIHHAMETNQHALIEAGTGIGKSIAYLLPAIYISKMKGRCLISTNTLQLQHQLLEKDMHKLRDILSFDFNAALLKGRGNYLSLRKFEQTLYENTDNYDEVLTKAQILVWLTETETGDIDEINLPSGGKLLWERVKCTVEHPGFEDPIWESRCFYQKAKKAAEKADIVITNHALLLQDLNNQFEILPPYEYLILDEAHHFEALAKRQLGFHIHYLSIHSVLMRIGLLDTNDLLAKSSKLMERNGFDLDSFLRVNQLIKDIKAAANDFFRMIRSHVLMKQQEENEKKRIQYIFYPIQESGGYWQEAIEQLTKLNILKKELINKVNYQKQQIIQNKSLFTPLQLGLFNDYILTIDLLMEKCSLIENILNVNQHQLTWIEIDPKGPVNSAALLVEPTDISDFLADHFFTFKKSVVMTSATLTVDDSFTYMIERLGLVDFQPLTLSIPSPFDFERQAALMVPTDLPLINSVSQDEFVDSISDQIAKIAKKTNGRMLVLFTSYEMLQKTYLNLKDREQLEQFVLIAQSISGGSRAKLTKNFQAFDKAILLGTSSFWEGVDIPGEDLSALVIVRLPFAPPNDPMSIARAKEIQEKGGDTFRDLSLPDAIIRFKQGIGRLIRSEKDKGVIFILDRRIVSTQYGQKFLTSIPKMKFFHKPLPELLDHIDEWL</sequence>
<dbReference type="GO" id="GO:0006260">
    <property type="term" value="P:DNA replication"/>
    <property type="evidence" value="ECO:0007669"/>
    <property type="project" value="InterPro"/>
</dbReference>
<dbReference type="SMART" id="SM00491">
    <property type="entry name" value="HELICc2"/>
    <property type="match status" value="1"/>
</dbReference>
<accession>A0A4S3PZV1</accession>
<dbReference type="NCBIfam" id="TIGR01407">
    <property type="entry name" value="dinG_rel"/>
    <property type="match status" value="1"/>
</dbReference>
<comment type="similarity">
    <text evidence="8 9">Belongs to the helicase family. DinG subfamily. Type 2 sub-subfamily.</text>
</comment>
<dbReference type="FunFam" id="3.40.50.300:FF:000437">
    <property type="entry name" value="ATP-dependent DNA helicase DinG"/>
    <property type="match status" value="1"/>
</dbReference>
<comment type="catalytic activity">
    <reaction evidence="7">
        <text>ATP + H2O = ADP + phosphate + H(+)</text>
        <dbReference type="Rhea" id="RHEA:13065"/>
        <dbReference type="ChEBI" id="CHEBI:15377"/>
        <dbReference type="ChEBI" id="CHEBI:15378"/>
        <dbReference type="ChEBI" id="CHEBI:30616"/>
        <dbReference type="ChEBI" id="CHEBI:43474"/>
        <dbReference type="ChEBI" id="CHEBI:456216"/>
        <dbReference type="EC" id="5.6.2.3"/>
    </reaction>
</comment>
<dbReference type="EMBL" id="SLUB01000002">
    <property type="protein sequence ID" value="THE15116.1"/>
    <property type="molecule type" value="Genomic_DNA"/>
</dbReference>
<dbReference type="PROSITE" id="PS51193">
    <property type="entry name" value="HELICASE_ATP_BIND_2"/>
    <property type="match status" value="1"/>
</dbReference>
<feature type="domain" description="Helicase ATP-binding" evidence="10">
    <location>
        <begin position="262"/>
        <end position="487"/>
    </location>
</feature>
<dbReference type="Gene3D" id="3.30.420.10">
    <property type="entry name" value="Ribonuclease H-like superfamily/Ribonuclease H"/>
    <property type="match status" value="1"/>
</dbReference>
<dbReference type="PROSITE" id="PS51192">
    <property type="entry name" value="HELICASE_ATP_BIND_1"/>
    <property type="match status" value="1"/>
</dbReference>
<dbReference type="GO" id="GO:0003887">
    <property type="term" value="F:DNA-directed DNA polymerase activity"/>
    <property type="evidence" value="ECO:0007669"/>
    <property type="project" value="InterPro"/>
</dbReference>
<keyword evidence="13" id="KW-1185">Reference proteome</keyword>
<dbReference type="GO" id="GO:0016887">
    <property type="term" value="F:ATP hydrolysis activity"/>
    <property type="evidence" value="ECO:0007669"/>
    <property type="project" value="RHEA"/>
</dbReference>
<dbReference type="InterPro" id="IPR014013">
    <property type="entry name" value="Helic_SF1/SF2_ATP-bd_DinG/Rad3"/>
</dbReference>
<dbReference type="SMART" id="SM00479">
    <property type="entry name" value="EXOIII"/>
    <property type="match status" value="1"/>
</dbReference>
<comment type="cofactor">
    <cofactor evidence="1">
        <name>[4Fe-4S] cluster</name>
        <dbReference type="ChEBI" id="CHEBI:49883"/>
    </cofactor>
</comment>
<dbReference type="NCBIfam" id="TIGR00573">
    <property type="entry name" value="dnaq"/>
    <property type="match status" value="1"/>
</dbReference>
<protein>
    <recommendedName>
        <fullName evidence="8 9">3'-5' exonuclease DinG</fullName>
        <ecNumber evidence="8 9">3.1.-.-</ecNumber>
    </recommendedName>
</protein>
<dbReference type="InterPro" id="IPR013520">
    <property type="entry name" value="Ribonucl_H"/>
</dbReference>
<comment type="caution">
    <text evidence="12">The sequence shown here is derived from an EMBL/GenBank/DDBJ whole genome shotgun (WGS) entry which is preliminary data.</text>
</comment>
<dbReference type="HAMAP" id="MF_02206">
    <property type="entry name" value="DinG_exonucl"/>
    <property type="match status" value="1"/>
</dbReference>
<dbReference type="Proteomes" id="UP000306477">
    <property type="component" value="Unassembled WGS sequence"/>
</dbReference>
<dbReference type="RefSeq" id="WP_136377969.1">
    <property type="nucleotide sequence ID" value="NZ_SLUB01000002.1"/>
</dbReference>
<dbReference type="SUPFAM" id="SSF53098">
    <property type="entry name" value="Ribonuclease H-like"/>
    <property type="match status" value="1"/>
</dbReference>
<dbReference type="AlphaFoldDB" id="A0A4S3PZV1"/>
<dbReference type="SUPFAM" id="SSF52540">
    <property type="entry name" value="P-loop containing nucleoside triphosphate hydrolases"/>
    <property type="match status" value="2"/>
</dbReference>
<keyword evidence="5 8" id="KW-0269">Exonuclease</keyword>
<evidence type="ECO:0000256" key="1">
    <source>
        <dbReference type="ARBA" id="ARBA00001966"/>
    </source>
</evidence>
<dbReference type="InterPro" id="IPR006310">
    <property type="entry name" value="DinG"/>
</dbReference>
<keyword evidence="2 8" id="KW-0540">Nuclease</keyword>
<evidence type="ECO:0000259" key="11">
    <source>
        <dbReference type="PROSITE" id="PS51193"/>
    </source>
</evidence>
<dbReference type="InterPro" id="IPR014001">
    <property type="entry name" value="Helicase_ATP-bd"/>
</dbReference>
<keyword evidence="6 8" id="KW-0067">ATP-binding</keyword>
<dbReference type="Pfam" id="PF13307">
    <property type="entry name" value="Helicase_C_2"/>
    <property type="match status" value="1"/>
</dbReference>